<dbReference type="AlphaFoldDB" id="A0A7W8NHV7"/>
<dbReference type="Gene3D" id="1.10.150.130">
    <property type="match status" value="1"/>
</dbReference>
<keyword evidence="4" id="KW-0233">DNA recombination</keyword>
<dbReference type="RefSeq" id="WP_184138217.1">
    <property type="nucleotide sequence ID" value="NZ_JACHFL010000035.1"/>
</dbReference>
<comment type="caution">
    <text evidence="8">The sequence shown here is derived from an EMBL/GenBank/DDBJ whole genome shotgun (WGS) entry which is preliminary data.</text>
</comment>
<evidence type="ECO:0000313" key="8">
    <source>
        <dbReference type="EMBL" id="MBB5366300.1"/>
    </source>
</evidence>
<comment type="similarity">
    <text evidence="1">Belongs to the 'phage' integrase family.</text>
</comment>
<dbReference type="Gene3D" id="1.10.443.10">
    <property type="entry name" value="Intergrase catalytic core"/>
    <property type="match status" value="1"/>
</dbReference>
<dbReference type="InterPro" id="IPR050090">
    <property type="entry name" value="Tyrosine_recombinase_XerCD"/>
</dbReference>
<reference evidence="8 9" key="1">
    <citation type="submission" date="2020-08" db="EMBL/GenBank/DDBJ databases">
        <title>Genomic Encyclopedia of Type Strains, Phase IV (KMG-IV): sequencing the most valuable type-strain genomes for metagenomic binning, comparative biology and taxonomic classification.</title>
        <authorList>
            <person name="Goeker M."/>
        </authorList>
    </citation>
    <scope>NUCLEOTIDE SEQUENCE [LARGE SCALE GENOMIC DNA]</scope>
    <source>
        <strain evidence="8 9">DSM 27939</strain>
    </source>
</reference>
<evidence type="ECO:0000259" key="6">
    <source>
        <dbReference type="PROSITE" id="PS51898"/>
    </source>
</evidence>
<evidence type="ECO:0000256" key="1">
    <source>
        <dbReference type="ARBA" id="ARBA00008857"/>
    </source>
</evidence>
<dbReference type="PROSITE" id="PS51900">
    <property type="entry name" value="CB"/>
    <property type="match status" value="1"/>
</dbReference>
<feature type="domain" description="Core-binding (CB)" evidence="7">
    <location>
        <begin position="9"/>
        <end position="94"/>
    </location>
</feature>
<gene>
    <name evidence="8" type="ORF">HNQ08_005429</name>
</gene>
<dbReference type="Proteomes" id="UP000552709">
    <property type="component" value="Unassembled WGS sequence"/>
</dbReference>
<keyword evidence="9" id="KW-1185">Reference proteome</keyword>
<dbReference type="PANTHER" id="PTHR30349">
    <property type="entry name" value="PHAGE INTEGRASE-RELATED"/>
    <property type="match status" value="1"/>
</dbReference>
<dbReference type="InterPro" id="IPR010998">
    <property type="entry name" value="Integrase_recombinase_N"/>
</dbReference>
<dbReference type="GO" id="GO:0006310">
    <property type="term" value="P:DNA recombination"/>
    <property type="evidence" value="ECO:0007669"/>
    <property type="project" value="UniProtKB-KW"/>
</dbReference>
<accession>A0A7W8NHV7</accession>
<dbReference type="EMBL" id="JACHFL010000035">
    <property type="protein sequence ID" value="MBB5366300.1"/>
    <property type="molecule type" value="Genomic_DNA"/>
</dbReference>
<evidence type="ECO:0000256" key="3">
    <source>
        <dbReference type="ARBA" id="ARBA00023125"/>
    </source>
</evidence>
<dbReference type="GO" id="GO:0003677">
    <property type="term" value="F:DNA binding"/>
    <property type="evidence" value="ECO:0007669"/>
    <property type="project" value="UniProtKB-UniRule"/>
</dbReference>
<keyword evidence="2" id="KW-0229">DNA integration</keyword>
<evidence type="ECO:0000256" key="4">
    <source>
        <dbReference type="ARBA" id="ARBA00023172"/>
    </source>
</evidence>
<evidence type="ECO:0000313" key="9">
    <source>
        <dbReference type="Proteomes" id="UP000552709"/>
    </source>
</evidence>
<name>A0A7W8NHV7_9DEIO</name>
<evidence type="ECO:0000256" key="2">
    <source>
        <dbReference type="ARBA" id="ARBA00022908"/>
    </source>
</evidence>
<sequence>MTATTHTPSVLTDVLKGFAGYLKREEGLSPGTIRQYGADCSRLANWLAEHRLQITSWSDVRARDLRAYVDQQEPEPARNRRLLASWRKLWTYLSDVEGLTMHPGPTEIKRVKLPSRQPQYLTPGEVSRLLGAVDGASPEQTKRNKAVVAFLYGTGCRIAEALSLTVDKVEDNFDGTPHKIRVIGKGNKERTIYLSPTAQRVLKEWLAYRQLYIAEGLTVFCHLRGQKQGQAITARSIERVVQTAGVRAGLAPEKCTPHKLRHSHATALVKAGRRLEEVQEILGHESIATTRIYAHLEPERLAAAAASLPDIL</sequence>
<dbReference type="InterPro" id="IPR004107">
    <property type="entry name" value="Integrase_SAM-like_N"/>
</dbReference>
<dbReference type="InterPro" id="IPR013762">
    <property type="entry name" value="Integrase-like_cat_sf"/>
</dbReference>
<dbReference type="PROSITE" id="PS51898">
    <property type="entry name" value="TYR_RECOMBINASE"/>
    <property type="match status" value="1"/>
</dbReference>
<organism evidence="8 9">
    <name type="scientific">Deinococcus humi</name>
    <dbReference type="NCBI Taxonomy" id="662880"/>
    <lineage>
        <taxon>Bacteria</taxon>
        <taxon>Thermotogati</taxon>
        <taxon>Deinococcota</taxon>
        <taxon>Deinococci</taxon>
        <taxon>Deinococcales</taxon>
        <taxon>Deinococcaceae</taxon>
        <taxon>Deinococcus</taxon>
    </lineage>
</organism>
<dbReference type="GO" id="GO:0015074">
    <property type="term" value="P:DNA integration"/>
    <property type="evidence" value="ECO:0007669"/>
    <property type="project" value="UniProtKB-KW"/>
</dbReference>
<feature type="domain" description="Tyr recombinase" evidence="6">
    <location>
        <begin position="116"/>
        <end position="306"/>
    </location>
</feature>
<proteinExistence type="inferred from homology"/>
<dbReference type="InterPro" id="IPR011010">
    <property type="entry name" value="DNA_brk_join_enz"/>
</dbReference>
<dbReference type="SUPFAM" id="SSF47823">
    <property type="entry name" value="lambda integrase-like, N-terminal domain"/>
    <property type="match status" value="1"/>
</dbReference>
<protein>
    <submittedName>
        <fullName evidence="8">Site-specific recombinase XerD</fullName>
    </submittedName>
</protein>
<keyword evidence="3 5" id="KW-0238">DNA-binding</keyword>
<dbReference type="InterPro" id="IPR002104">
    <property type="entry name" value="Integrase_catalytic"/>
</dbReference>
<evidence type="ECO:0000259" key="7">
    <source>
        <dbReference type="PROSITE" id="PS51900"/>
    </source>
</evidence>
<evidence type="ECO:0000256" key="5">
    <source>
        <dbReference type="PROSITE-ProRule" id="PRU01248"/>
    </source>
</evidence>
<dbReference type="Pfam" id="PF02899">
    <property type="entry name" value="Phage_int_SAM_1"/>
    <property type="match status" value="1"/>
</dbReference>
<dbReference type="Pfam" id="PF00589">
    <property type="entry name" value="Phage_integrase"/>
    <property type="match status" value="1"/>
</dbReference>
<dbReference type="SUPFAM" id="SSF56349">
    <property type="entry name" value="DNA breaking-rejoining enzymes"/>
    <property type="match status" value="1"/>
</dbReference>
<dbReference type="PANTHER" id="PTHR30349:SF41">
    <property type="entry name" value="INTEGRASE_RECOMBINASE PROTEIN MJ0367-RELATED"/>
    <property type="match status" value="1"/>
</dbReference>
<dbReference type="InterPro" id="IPR044068">
    <property type="entry name" value="CB"/>
</dbReference>